<comment type="caution">
    <text evidence="1">The sequence shown here is derived from an EMBL/GenBank/DDBJ whole genome shotgun (WGS) entry which is preliminary data.</text>
</comment>
<dbReference type="GeneID" id="8626752"/>
<dbReference type="dictyBase" id="DDB_G0288739"/>
<dbReference type="RefSeq" id="XP_636579.1">
    <property type="nucleotide sequence ID" value="XM_631487.1"/>
</dbReference>
<dbReference type="HOGENOM" id="CLU_2125750_0_0_1"/>
<sequence length="114" mass="13141">MDTPNNRGINIRFVTNKKVLWPEDVAAKLFSQYQTMLATKLYTKDMEIVEILSGTTPFKGVYTLEQIKSKIKNQKHSLSMKNLALQKTSQQIDSSPPQTPTVKIFTLTLFKIYW</sequence>
<dbReference type="KEGG" id="ddi:DDB_G0288741"/>
<dbReference type="VEuPathDB" id="AmoebaDB:DDB_G0288741"/>
<dbReference type="PaxDb" id="44689-DDB0219373"/>
<evidence type="ECO:0000313" key="1">
    <source>
        <dbReference type="EMBL" id="EAL63102.1"/>
    </source>
</evidence>
<reference evidence="1 2" key="1">
    <citation type="journal article" date="2005" name="Nature">
        <title>The genome of the social amoeba Dictyostelium discoideum.</title>
        <authorList>
            <consortium name="The Dictyostelium discoideum Sequencing Consortium"/>
            <person name="Eichinger L."/>
            <person name="Pachebat J.A."/>
            <person name="Glockner G."/>
            <person name="Rajandream M.A."/>
            <person name="Sucgang R."/>
            <person name="Berriman M."/>
            <person name="Song J."/>
            <person name="Olsen R."/>
            <person name="Szafranski K."/>
            <person name="Xu Q."/>
            <person name="Tunggal B."/>
            <person name="Kummerfeld S."/>
            <person name="Madera M."/>
            <person name="Konfortov B.A."/>
            <person name="Rivero F."/>
            <person name="Bankier A.T."/>
            <person name="Lehmann R."/>
            <person name="Hamlin N."/>
            <person name="Davies R."/>
            <person name="Gaudet P."/>
            <person name="Fey P."/>
            <person name="Pilcher K."/>
            <person name="Chen G."/>
            <person name="Saunders D."/>
            <person name="Sodergren E."/>
            <person name="Davis P."/>
            <person name="Kerhornou A."/>
            <person name="Nie X."/>
            <person name="Hall N."/>
            <person name="Anjard C."/>
            <person name="Hemphill L."/>
            <person name="Bason N."/>
            <person name="Farbrother P."/>
            <person name="Desany B."/>
            <person name="Just E."/>
            <person name="Morio T."/>
            <person name="Rost R."/>
            <person name="Churcher C."/>
            <person name="Cooper J."/>
            <person name="Haydock S."/>
            <person name="van Driessche N."/>
            <person name="Cronin A."/>
            <person name="Goodhead I."/>
            <person name="Muzny D."/>
            <person name="Mourier T."/>
            <person name="Pain A."/>
            <person name="Lu M."/>
            <person name="Harper D."/>
            <person name="Lindsay R."/>
            <person name="Hauser H."/>
            <person name="James K."/>
            <person name="Quiles M."/>
            <person name="Madan Babu M."/>
            <person name="Saito T."/>
            <person name="Buchrieser C."/>
            <person name="Wardroper A."/>
            <person name="Felder M."/>
            <person name="Thangavelu M."/>
            <person name="Johnson D."/>
            <person name="Knights A."/>
            <person name="Loulseged H."/>
            <person name="Mungall K."/>
            <person name="Oliver K."/>
            <person name="Price C."/>
            <person name="Quail M.A."/>
            <person name="Urushihara H."/>
            <person name="Hernandez J."/>
            <person name="Rabbinowitsch E."/>
            <person name="Steffen D."/>
            <person name="Sanders M."/>
            <person name="Ma J."/>
            <person name="Kohara Y."/>
            <person name="Sharp S."/>
            <person name="Simmonds M."/>
            <person name="Spiegler S."/>
            <person name="Tivey A."/>
            <person name="Sugano S."/>
            <person name="White B."/>
            <person name="Walker D."/>
            <person name="Woodward J."/>
            <person name="Winckler T."/>
            <person name="Tanaka Y."/>
            <person name="Shaulsky G."/>
            <person name="Schleicher M."/>
            <person name="Weinstock G."/>
            <person name="Rosenthal A."/>
            <person name="Cox E.C."/>
            <person name="Chisholm R.L."/>
            <person name="Gibbs R."/>
            <person name="Loomis W.F."/>
            <person name="Platzer M."/>
            <person name="Kay R.R."/>
            <person name="Williams J."/>
            <person name="Dear P.H."/>
            <person name="Noegel A.A."/>
            <person name="Barrell B."/>
            <person name="Kuspa A."/>
        </authorList>
    </citation>
    <scope>NUCLEOTIDE SEQUENCE [LARGE SCALE GENOMIC DNA]</scope>
    <source>
        <strain evidence="1 2">AX4</strain>
    </source>
</reference>
<dbReference type="AlphaFoldDB" id="Q54IK7"/>
<name>Q54IK7_DICDI</name>
<proteinExistence type="predicted"/>
<protein>
    <submittedName>
        <fullName evidence="1">Uncharacterized protein</fullName>
    </submittedName>
</protein>
<dbReference type="EMBL" id="AAFI02000120">
    <property type="protein sequence ID" value="EAL63102.1"/>
    <property type="molecule type" value="Genomic_DNA"/>
</dbReference>
<gene>
    <name evidence="1" type="ORF">DDB_G0288741</name>
</gene>
<organism evidence="1 2">
    <name type="scientific">Dictyostelium discoideum</name>
    <name type="common">Social amoeba</name>
    <dbReference type="NCBI Taxonomy" id="44689"/>
    <lineage>
        <taxon>Eukaryota</taxon>
        <taxon>Amoebozoa</taxon>
        <taxon>Evosea</taxon>
        <taxon>Eumycetozoa</taxon>
        <taxon>Dictyostelia</taxon>
        <taxon>Dictyosteliales</taxon>
        <taxon>Dictyosteliaceae</taxon>
        <taxon>Dictyostelium</taxon>
    </lineage>
</organism>
<dbReference type="InParanoid" id="Q54IK7"/>
<dbReference type="Proteomes" id="UP000002195">
    <property type="component" value="Unassembled WGS sequence"/>
</dbReference>
<evidence type="ECO:0000313" key="2">
    <source>
        <dbReference type="Proteomes" id="UP000002195"/>
    </source>
</evidence>
<keyword evidence="2" id="KW-1185">Reference proteome</keyword>
<accession>Q54IK7</accession>